<evidence type="ECO:0000313" key="4">
    <source>
        <dbReference type="EMBL" id="SLN72153.1"/>
    </source>
</evidence>
<dbReference type="Proteomes" id="UP000193200">
    <property type="component" value="Unassembled WGS sequence"/>
</dbReference>
<dbReference type="InterPro" id="IPR011234">
    <property type="entry name" value="Fumarylacetoacetase-like_C"/>
</dbReference>
<organism evidence="4 5">
    <name type="scientific">Oceanibacterium hippocampi</name>
    <dbReference type="NCBI Taxonomy" id="745714"/>
    <lineage>
        <taxon>Bacteria</taxon>
        <taxon>Pseudomonadati</taxon>
        <taxon>Pseudomonadota</taxon>
        <taxon>Alphaproteobacteria</taxon>
        <taxon>Sneathiellales</taxon>
        <taxon>Sneathiellaceae</taxon>
        <taxon>Oceanibacterium</taxon>
    </lineage>
</organism>
<feature type="domain" description="Fumarylacetoacetase-like C-terminal" evidence="3">
    <location>
        <begin position="72"/>
        <end position="278"/>
    </location>
</feature>
<proteinExistence type="inferred from homology"/>
<dbReference type="InParanoid" id="A0A1Y5TWL4"/>
<evidence type="ECO:0000259" key="3">
    <source>
        <dbReference type="Pfam" id="PF01557"/>
    </source>
</evidence>
<dbReference type="EMBL" id="FWFR01000003">
    <property type="protein sequence ID" value="SLN72153.1"/>
    <property type="molecule type" value="Genomic_DNA"/>
</dbReference>
<dbReference type="InterPro" id="IPR051121">
    <property type="entry name" value="FAH"/>
</dbReference>
<dbReference type="Pfam" id="PF01557">
    <property type="entry name" value="FAA_hydrolase"/>
    <property type="match status" value="1"/>
</dbReference>
<dbReference type="PANTHER" id="PTHR42796">
    <property type="entry name" value="FUMARYLACETOACETATE HYDROLASE DOMAIN-CONTAINING PROTEIN 2A-RELATED"/>
    <property type="match status" value="1"/>
</dbReference>
<dbReference type="GO" id="GO:0046872">
    <property type="term" value="F:metal ion binding"/>
    <property type="evidence" value="ECO:0007669"/>
    <property type="project" value="UniProtKB-KW"/>
</dbReference>
<protein>
    <submittedName>
        <fullName evidence="4">Ureidoglycolate lyase</fullName>
        <ecNumber evidence="4">4.3.2.3</ecNumber>
    </submittedName>
</protein>
<dbReference type="OrthoDB" id="5197601at2"/>
<dbReference type="InterPro" id="IPR036663">
    <property type="entry name" value="Fumarylacetoacetase_C_sf"/>
</dbReference>
<keyword evidence="2" id="KW-0479">Metal-binding</keyword>
<dbReference type="FunFam" id="3.90.850.10:FF:000002">
    <property type="entry name" value="2-hydroxyhepta-2,4-diene-1,7-dioate isomerase"/>
    <property type="match status" value="1"/>
</dbReference>
<dbReference type="PANTHER" id="PTHR42796:SF4">
    <property type="entry name" value="FUMARYLACETOACETATE HYDROLASE DOMAIN-CONTAINING PROTEIN 2A"/>
    <property type="match status" value="1"/>
</dbReference>
<reference evidence="4 5" key="1">
    <citation type="submission" date="2017-03" db="EMBL/GenBank/DDBJ databases">
        <authorList>
            <person name="Afonso C.L."/>
            <person name="Miller P.J."/>
            <person name="Scott M.A."/>
            <person name="Spackman E."/>
            <person name="Goraichik I."/>
            <person name="Dimitrov K.M."/>
            <person name="Suarez D.L."/>
            <person name="Swayne D.E."/>
        </authorList>
    </citation>
    <scope>NUCLEOTIDE SEQUENCE [LARGE SCALE GENOMIC DNA]</scope>
    <source>
        <strain evidence="4 5">CECT 7691</strain>
    </source>
</reference>
<evidence type="ECO:0000256" key="1">
    <source>
        <dbReference type="ARBA" id="ARBA00010211"/>
    </source>
</evidence>
<comment type="similarity">
    <text evidence="1">Belongs to the FAH family.</text>
</comment>
<dbReference type="GO" id="GO:0050385">
    <property type="term" value="F:ureidoglycolate lyase activity"/>
    <property type="evidence" value="ECO:0007669"/>
    <property type="project" value="UniProtKB-EC"/>
</dbReference>
<dbReference type="GO" id="GO:0016853">
    <property type="term" value="F:isomerase activity"/>
    <property type="evidence" value="ECO:0007669"/>
    <property type="project" value="UniProtKB-ARBA"/>
</dbReference>
<evidence type="ECO:0000256" key="2">
    <source>
        <dbReference type="ARBA" id="ARBA00022723"/>
    </source>
</evidence>
<dbReference type="RefSeq" id="WP_085884781.1">
    <property type="nucleotide sequence ID" value="NZ_FWFR01000003.1"/>
</dbReference>
<dbReference type="AlphaFoldDB" id="A0A1Y5TWL4"/>
<keyword evidence="4" id="KW-0456">Lyase</keyword>
<name>A0A1Y5TWL4_9PROT</name>
<dbReference type="SUPFAM" id="SSF56529">
    <property type="entry name" value="FAH"/>
    <property type="match status" value="1"/>
</dbReference>
<evidence type="ECO:0000313" key="5">
    <source>
        <dbReference type="Proteomes" id="UP000193200"/>
    </source>
</evidence>
<dbReference type="EC" id="4.3.2.3" evidence="4"/>
<dbReference type="GO" id="GO:0019752">
    <property type="term" value="P:carboxylic acid metabolic process"/>
    <property type="evidence" value="ECO:0007669"/>
    <property type="project" value="UniProtKB-ARBA"/>
</dbReference>
<keyword evidence="5" id="KW-1185">Reference proteome</keyword>
<sequence length="279" mass="29799">MKLLRFGPAGRERPGLVDGSGRVRDISRVTPDLSGEILDSELLARLYHQDPAAFPIVDNPGRIGPCVGGIGKIVAVGLNYADHAAESGMAAPTEPILFMKSTSSLIGPNDPVPMPTGSSKLDWEIELGVVIGRRARNVGEADALDHVSGYCIVNDVSERAWQLDRLGQWVKGKSADGFCPIGPWLVTKDEIPDPQNLAMTLDVDGRRRQSGNTRTMVFGVAFLVSYISRFMTLEPGDLIATGTPPGVGMGQKPPVYLAPGNIMRLEIAGLGSQSQQVVS</sequence>
<dbReference type="Gene3D" id="3.90.850.10">
    <property type="entry name" value="Fumarylacetoacetase-like, C-terminal domain"/>
    <property type="match status" value="1"/>
</dbReference>
<accession>A0A1Y5TWL4</accession>
<gene>
    <name evidence="4" type="ORF">OCH7691_03436</name>
</gene>